<protein>
    <submittedName>
        <fullName evidence="1">Uncharacterized protein</fullName>
    </submittedName>
</protein>
<evidence type="ECO:0000313" key="1">
    <source>
        <dbReference type="EMBL" id="MDR6218317.1"/>
    </source>
</evidence>
<sequence>MREHPDFRRSELLLASTSDIHAVRQAYAASLHPSDSFATLPSDLTRRNAWSLYETAMSARPRDVATFRLDAQPLHVHHVRCGEVIAYVCLPDDRPVLSRDVDALISDVQLGDRLVLAQAVGLCSPHRGRSVAAVTVAVTDAIPWHRSDHWSFLPSYGPLFTPADVEQYLRRRGASYRSTATAEDIETFGVPQEVTINSFTLPAADLPDRVCSLLTGCSAMDDDSFCVWVVRGAEVVQFVSWDDRSPVPALDVQAGDVVYGRHEHRCAADCEYHLGAGSFEVRALLT</sequence>
<evidence type="ECO:0000313" key="2">
    <source>
        <dbReference type="Proteomes" id="UP001185331"/>
    </source>
</evidence>
<reference evidence="1" key="1">
    <citation type="submission" date="2023-07" db="EMBL/GenBank/DDBJ databases">
        <title>Sorghum-associated microbial communities from plants grown in Nebraska, USA.</title>
        <authorList>
            <person name="Schachtman D."/>
        </authorList>
    </citation>
    <scope>NUCLEOTIDE SEQUENCE</scope>
    <source>
        <strain evidence="1">BE330</strain>
    </source>
</reference>
<comment type="caution">
    <text evidence="1">The sequence shown here is derived from an EMBL/GenBank/DDBJ whole genome shotgun (WGS) entry which is preliminary data.</text>
</comment>
<gene>
    <name evidence="1" type="ORF">J2Y00_001880</name>
</gene>
<dbReference type="Proteomes" id="UP001185331">
    <property type="component" value="Unassembled WGS sequence"/>
</dbReference>
<organism evidence="1 2">
    <name type="scientific">Deinococcus soli</name>
    <name type="common">ex Cha et al. 2016</name>
    <dbReference type="NCBI Taxonomy" id="1309411"/>
    <lineage>
        <taxon>Bacteria</taxon>
        <taxon>Thermotogati</taxon>
        <taxon>Deinococcota</taxon>
        <taxon>Deinococci</taxon>
        <taxon>Deinococcales</taxon>
        <taxon>Deinococcaceae</taxon>
        <taxon>Deinococcus</taxon>
    </lineage>
</organism>
<dbReference type="AlphaFoldDB" id="A0AAE4BMB1"/>
<proteinExistence type="predicted"/>
<dbReference type="RefSeq" id="WP_309854694.1">
    <property type="nucleotide sequence ID" value="NZ_JAVDQJ010000005.1"/>
</dbReference>
<name>A0AAE4BMB1_9DEIO</name>
<dbReference type="EMBL" id="JAVDQK010000004">
    <property type="protein sequence ID" value="MDR6218317.1"/>
    <property type="molecule type" value="Genomic_DNA"/>
</dbReference>
<accession>A0AAE4BMB1</accession>